<dbReference type="EMBL" id="CP028885">
    <property type="protein sequence ID" value="AYE36773.1"/>
    <property type="molecule type" value="Genomic_DNA"/>
</dbReference>
<evidence type="ECO:0008006" key="5">
    <source>
        <dbReference type="Google" id="ProtNLM"/>
    </source>
</evidence>
<evidence type="ECO:0000313" key="4">
    <source>
        <dbReference type="Proteomes" id="UP000275571"/>
    </source>
</evidence>
<gene>
    <name evidence="3" type="ORF">DB313_04555</name>
</gene>
<keyword evidence="2" id="KW-0732">Signal</keyword>
<keyword evidence="3" id="KW-0614">Plasmid</keyword>
<feature type="transmembrane region" description="Helical" evidence="1">
    <location>
        <begin position="84"/>
        <end position="105"/>
    </location>
</feature>
<evidence type="ECO:0000256" key="2">
    <source>
        <dbReference type="SAM" id="SignalP"/>
    </source>
</evidence>
<evidence type="ECO:0000256" key="1">
    <source>
        <dbReference type="SAM" id="Phobius"/>
    </source>
</evidence>
<name>A0A386PP01_9SPIR</name>
<evidence type="ECO:0000313" key="3">
    <source>
        <dbReference type="EMBL" id="AYE36773.1"/>
    </source>
</evidence>
<feature type="signal peptide" evidence="2">
    <location>
        <begin position="1"/>
        <end position="19"/>
    </location>
</feature>
<keyword evidence="1" id="KW-0472">Membrane</keyword>
<feature type="chain" id="PRO_5017438071" description="DUF3996 domain-containing protein" evidence="2">
    <location>
        <begin position="20"/>
        <end position="193"/>
    </location>
</feature>
<accession>A0A386PP01</accession>
<dbReference type="AlphaFoldDB" id="A0A386PP01"/>
<keyword evidence="1" id="KW-1133">Transmembrane helix</keyword>
<geneLocation type="plasmid" evidence="3 4">
    <name>lp129</name>
</geneLocation>
<organism evidence="3 4">
    <name type="scientific">Borrelia turcica IST7</name>
    <dbReference type="NCBI Taxonomy" id="1104446"/>
    <lineage>
        <taxon>Bacteria</taxon>
        <taxon>Pseudomonadati</taxon>
        <taxon>Spirochaetota</taxon>
        <taxon>Spirochaetia</taxon>
        <taxon>Spirochaetales</taxon>
        <taxon>Borreliaceae</taxon>
        <taxon>Borrelia</taxon>
    </lineage>
</organism>
<keyword evidence="1" id="KW-0812">Transmembrane</keyword>
<protein>
    <recommendedName>
        <fullName evidence="5">DUF3996 domain-containing protein</fullName>
    </recommendedName>
</protein>
<dbReference type="KEGG" id="btur:DB313_04555"/>
<dbReference type="Proteomes" id="UP000275571">
    <property type="component" value="Plasmid lp129"/>
</dbReference>
<feature type="transmembrane region" description="Helical" evidence="1">
    <location>
        <begin position="117"/>
        <end position="134"/>
    </location>
</feature>
<dbReference type="OrthoDB" id="352063at2"/>
<sequence length="193" mass="22456">MKKLILTCLISLLYIHSFCDELNTKTNYSHWGLAGDTTNFQSQPLQIGIIQHNYINLNFYNEHYKYAAFIGITLSYNEWLELNFIPINFILYPLHTNFILGVYFTSSLTLYILKYQTHINSLFFSILIGPQILITLRSAIIAGYTTSAFLYPAFPYIAVKFNLSLTNRHSIFLKLTSSFNEFFFLDFAFNFAL</sequence>
<reference evidence="3 4" key="1">
    <citation type="journal article" date="2018" name="Infect. Genet. Evol.">
        <title>Genome-wide analysis of Borrelia turcica and 'Candidatus Borrelia tachyglossi' shows relapsing fever-like genomes with unique genomic links to Lyme disease Borrelia.</title>
        <authorList>
            <person name="Gofton A.W."/>
            <person name="Margos G."/>
            <person name="Fingerle V."/>
            <person name="Hepner S."/>
            <person name="Loh S.M."/>
            <person name="Ryan U."/>
            <person name="Irwin P."/>
            <person name="Oskam C.L."/>
        </authorList>
    </citation>
    <scope>NUCLEOTIDE SEQUENCE [LARGE SCALE GENOMIC DNA]</scope>
    <source>
        <strain evidence="3 4">IST7</strain>
        <plasmid evidence="3">lp129</plasmid>
    </source>
</reference>
<keyword evidence="4" id="KW-1185">Reference proteome</keyword>
<proteinExistence type="predicted"/>